<evidence type="ECO:0000256" key="5">
    <source>
        <dbReference type="ARBA" id="ARBA00022723"/>
    </source>
</evidence>
<feature type="domain" description="DH" evidence="10">
    <location>
        <begin position="281"/>
        <end position="478"/>
    </location>
</feature>
<evidence type="ECO:0000256" key="9">
    <source>
        <dbReference type="SAM" id="MobiDB-lite"/>
    </source>
</evidence>
<dbReference type="InterPro" id="IPR000219">
    <property type="entry name" value="DH_dom"/>
</dbReference>
<evidence type="ECO:0000256" key="3">
    <source>
        <dbReference type="ARBA" id="ARBA00022553"/>
    </source>
</evidence>
<protein>
    <submittedName>
        <fullName evidence="12">Rho/Rac guanine nucleotide exchange factor 2</fullName>
    </submittedName>
</protein>
<keyword evidence="4" id="KW-0344">Guanine-nucleotide releasing factor</keyword>
<dbReference type="Gene3D" id="2.30.29.30">
    <property type="entry name" value="Pleckstrin-homology domain (PH domain)/Phosphotyrosine-binding domain (PTB)"/>
    <property type="match status" value="1"/>
</dbReference>
<dbReference type="InterPro" id="IPR035899">
    <property type="entry name" value="DBL_dom_sf"/>
</dbReference>
<feature type="compositionally biased region" description="Basic and acidic residues" evidence="9">
    <location>
        <begin position="700"/>
        <end position="719"/>
    </location>
</feature>
<dbReference type="Ensembl" id="ENSAZOT00000014276.1">
    <property type="protein sequence ID" value="ENSAZOP00000013277.1"/>
    <property type="gene ID" value="ENSAZOG00000008219.1"/>
</dbReference>
<dbReference type="SMART" id="SM00325">
    <property type="entry name" value="RhoGEF"/>
    <property type="match status" value="1"/>
</dbReference>
<keyword evidence="3" id="KW-0597">Phosphoprotein</keyword>
<keyword evidence="6" id="KW-0863">Zinc-finger</keyword>
<evidence type="ECO:0000256" key="6">
    <source>
        <dbReference type="ARBA" id="ARBA00022771"/>
    </source>
</evidence>
<dbReference type="InterPro" id="IPR041020">
    <property type="entry name" value="PH_16"/>
</dbReference>
<feature type="region of interest" description="Disordered" evidence="9">
    <location>
        <begin position="698"/>
        <end position="757"/>
    </location>
</feature>
<feature type="domain" description="Phorbol-ester/DAG-type" evidence="11">
    <location>
        <begin position="84"/>
        <end position="131"/>
    </location>
</feature>
<keyword evidence="2" id="KW-0963">Cytoplasm</keyword>
<dbReference type="InterPro" id="IPR051632">
    <property type="entry name" value="Rho_GEF"/>
</dbReference>
<reference evidence="12" key="2">
    <citation type="submission" date="2025-09" db="UniProtKB">
        <authorList>
            <consortium name="Ensembl"/>
        </authorList>
    </citation>
    <scope>IDENTIFICATION</scope>
</reference>
<dbReference type="SUPFAM" id="SSF50729">
    <property type="entry name" value="PH domain-like"/>
    <property type="match status" value="1"/>
</dbReference>
<dbReference type="PROSITE" id="PS50081">
    <property type="entry name" value="ZF_DAG_PE_2"/>
    <property type="match status" value="1"/>
</dbReference>
<keyword evidence="5" id="KW-0479">Metal-binding</keyword>
<dbReference type="SMART" id="SM00109">
    <property type="entry name" value="C1"/>
    <property type="match status" value="1"/>
</dbReference>
<evidence type="ECO:0000256" key="8">
    <source>
        <dbReference type="ARBA" id="ARBA00023054"/>
    </source>
</evidence>
<dbReference type="GO" id="GO:0008017">
    <property type="term" value="F:microtubule binding"/>
    <property type="evidence" value="ECO:0007669"/>
    <property type="project" value="TreeGrafter"/>
</dbReference>
<dbReference type="GO" id="GO:0005856">
    <property type="term" value="C:cytoskeleton"/>
    <property type="evidence" value="ECO:0007669"/>
    <property type="project" value="TreeGrafter"/>
</dbReference>
<dbReference type="SUPFAM" id="SSF48065">
    <property type="entry name" value="DBL homology domain (DH-domain)"/>
    <property type="match status" value="1"/>
</dbReference>
<keyword evidence="8" id="KW-0175">Coiled coil</keyword>
<dbReference type="InterPro" id="IPR046349">
    <property type="entry name" value="C1-like_sf"/>
</dbReference>
<dbReference type="InterPro" id="IPR011993">
    <property type="entry name" value="PH-like_dom_sf"/>
</dbReference>
<evidence type="ECO:0000256" key="7">
    <source>
        <dbReference type="ARBA" id="ARBA00022833"/>
    </source>
</evidence>
<accession>A0A8B9UR30</accession>
<dbReference type="GO" id="GO:0035023">
    <property type="term" value="P:regulation of Rho protein signal transduction"/>
    <property type="evidence" value="ECO:0007669"/>
    <property type="project" value="TreeGrafter"/>
</dbReference>
<dbReference type="Pfam" id="PF00621">
    <property type="entry name" value="RhoGEF"/>
    <property type="match status" value="1"/>
</dbReference>
<organism evidence="12 13">
    <name type="scientific">Anas zonorhyncha</name>
    <name type="common">Eastern spot-billed duck</name>
    <dbReference type="NCBI Taxonomy" id="75864"/>
    <lineage>
        <taxon>Eukaryota</taxon>
        <taxon>Metazoa</taxon>
        <taxon>Chordata</taxon>
        <taxon>Craniata</taxon>
        <taxon>Vertebrata</taxon>
        <taxon>Euteleostomi</taxon>
        <taxon>Archelosauria</taxon>
        <taxon>Archosauria</taxon>
        <taxon>Dinosauria</taxon>
        <taxon>Saurischia</taxon>
        <taxon>Theropoda</taxon>
        <taxon>Coelurosauria</taxon>
        <taxon>Aves</taxon>
        <taxon>Neognathae</taxon>
        <taxon>Galloanserae</taxon>
        <taxon>Anseriformes</taxon>
        <taxon>Anatidae</taxon>
        <taxon>Anatinae</taxon>
        <taxon>Anas</taxon>
    </lineage>
</organism>
<dbReference type="InterPro" id="IPR002219">
    <property type="entry name" value="PKC_DAG/PE"/>
</dbReference>
<dbReference type="GO" id="GO:0007015">
    <property type="term" value="P:actin filament organization"/>
    <property type="evidence" value="ECO:0007669"/>
    <property type="project" value="TreeGrafter"/>
</dbReference>
<dbReference type="CDD" id="cd20877">
    <property type="entry name" value="C1_ARHGEF2"/>
    <property type="match status" value="1"/>
</dbReference>
<reference evidence="12" key="1">
    <citation type="submission" date="2025-08" db="UniProtKB">
        <authorList>
            <consortium name="Ensembl"/>
        </authorList>
    </citation>
    <scope>IDENTIFICATION</scope>
</reference>
<dbReference type="PROSITE" id="PS00479">
    <property type="entry name" value="ZF_DAG_PE_1"/>
    <property type="match status" value="1"/>
</dbReference>
<dbReference type="GO" id="GO:0000902">
    <property type="term" value="P:cell morphogenesis"/>
    <property type="evidence" value="ECO:0007669"/>
    <property type="project" value="TreeGrafter"/>
</dbReference>
<feature type="region of interest" description="Disordered" evidence="9">
    <location>
        <begin position="1"/>
        <end position="78"/>
    </location>
</feature>
<dbReference type="GO" id="GO:0045666">
    <property type="term" value="P:positive regulation of neuron differentiation"/>
    <property type="evidence" value="ECO:0007669"/>
    <property type="project" value="TreeGrafter"/>
</dbReference>
<evidence type="ECO:0000256" key="2">
    <source>
        <dbReference type="ARBA" id="ARBA00022490"/>
    </source>
</evidence>
<dbReference type="AlphaFoldDB" id="A0A8B9UR30"/>
<dbReference type="Proteomes" id="UP000694549">
    <property type="component" value="Unplaced"/>
</dbReference>
<proteinExistence type="predicted"/>
<evidence type="ECO:0000259" key="10">
    <source>
        <dbReference type="PROSITE" id="PS50010"/>
    </source>
</evidence>
<dbReference type="PANTHER" id="PTHR13944">
    <property type="entry name" value="AGAP007712-PA"/>
    <property type="match status" value="1"/>
</dbReference>
<dbReference type="GO" id="GO:0005737">
    <property type="term" value="C:cytoplasm"/>
    <property type="evidence" value="ECO:0007669"/>
    <property type="project" value="UniProtKB-SubCell"/>
</dbReference>
<comment type="subcellular location">
    <subcellularLocation>
        <location evidence="1">Cytoplasm</location>
    </subcellularLocation>
</comment>
<evidence type="ECO:0000259" key="11">
    <source>
        <dbReference type="PROSITE" id="PS50081"/>
    </source>
</evidence>
<evidence type="ECO:0000256" key="4">
    <source>
        <dbReference type="ARBA" id="ARBA00022658"/>
    </source>
</evidence>
<evidence type="ECO:0000313" key="12">
    <source>
        <dbReference type="Ensembl" id="ENSAZOP00000013277.1"/>
    </source>
</evidence>
<sequence>MGDPPGRGATGENGVPHVSPSLATTSRSSPRERGAAAAAAVPGGAGRPPCRSPAVTRPPRLPGQSKEKEKMKEGKEKDARYTNGHLFTTITVSGMTMCFACNKSITAKEALICPTCNVTIHNRCKDTLPNCTKVKQKQQKAALLKNSSALQSVSLRNKTAIRERPNSAIYPSESFRQTLLGPRRGRPSLSLSKSVSTTNIAGTLNDESPLGIRRILSQSTDSLNMRNRTLSVESLIDEGPDVILNQLLSDFETDEKDFEADSWSLAVDNSFLQQHKMDVMKRQDVIYELIQTEIHHVRTLKIMGSVFRRAMLEELQLDPGTVQKIFPCVDELSQIHERFLAQLLERRRDSLAQDSNKNFVINRLGDILVGQFSGSSAEQMKKAYSEFCSRHTKAVKEYKDLLARDKRFQHFVRRMARSPLLRRHGVPECILLVTQRITKYPVLIERILKNSKDNEGDSADLSRALTLVKELISGVNEEVHACEMNARLWDVYRRVDGRAKAPLQWESRAGLFGRDELLRRKLVHSGCMLWKTAAGRFKDILVLLMTDVLIFLQEKDQKYTFPMLVSRESPPYTPPKPLSLPAAAPLAPPRDGDTSPLSPPPRTSRPCPSRQDFPLIETEIEASMHRILQHDRKIAALLEEKVGLFADMLALTGGCEEPSPTLAPRALFRSDSGEGLRGERLLQDAIREVENLKEMLAGTGRERDQNHLAEAESCPRRTGNEGAPGWHSGGDHPPDPPTPQKNKIIKKKQLSPQAVVSQQDTLLELRLQEGAERREKAPVVAPVTPVVAPAVAPVRPGERPSSELALLQRQHALLQEELARCRQLCHERAQEAAGLEGRLRGSEQERARLERERDEAQRQLAAVLRQEGGGTRGRRGTDPRRRSLPAGDALYLSFTPPQVGFYWFGQCAPSEPHPPGGKGRDFLIIL</sequence>
<dbReference type="Pfam" id="PF17838">
    <property type="entry name" value="PH_16"/>
    <property type="match status" value="1"/>
</dbReference>
<feature type="compositionally biased region" description="Basic and acidic residues" evidence="9">
    <location>
        <begin position="837"/>
        <end position="857"/>
    </location>
</feature>
<keyword evidence="13" id="KW-1185">Reference proteome</keyword>
<evidence type="ECO:0000313" key="13">
    <source>
        <dbReference type="Proteomes" id="UP000694549"/>
    </source>
</evidence>
<dbReference type="PANTHER" id="PTHR13944:SF20">
    <property type="entry name" value="RHO GUANINE NUCLEOTIDE EXCHANGE FACTOR 2"/>
    <property type="match status" value="1"/>
</dbReference>
<dbReference type="PROSITE" id="PS50010">
    <property type="entry name" value="DH_2"/>
    <property type="match status" value="1"/>
</dbReference>
<name>A0A8B9UR30_9AVES</name>
<dbReference type="GO" id="GO:0008270">
    <property type="term" value="F:zinc ion binding"/>
    <property type="evidence" value="ECO:0007669"/>
    <property type="project" value="UniProtKB-KW"/>
</dbReference>
<dbReference type="CDD" id="cd00160">
    <property type="entry name" value="RhoGEF"/>
    <property type="match status" value="1"/>
</dbReference>
<dbReference type="GO" id="GO:0032587">
    <property type="term" value="C:ruffle membrane"/>
    <property type="evidence" value="ECO:0007669"/>
    <property type="project" value="TreeGrafter"/>
</dbReference>
<dbReference type="GO" id="GO:0005085">
    <property type="term" value="F:guanyl-nucleotide exchange factor activity"/>
    <property type="evidence" value="ECO:0007669"/>
    <property type="project" value="UniProtKB-KW"/>
</dbReference>
<feature type="compositionally biased region" description="Basic and acidic residues" evidence="9">
    <location>
        <begin position="65"/>
        <end position="78"/>
    </location>
</feature>
<feature type="region of interest" description="Disordered" evidence="9">
    <location>
        <begin position="570"/>
        <end position="611"/>
    </location>
</feature>
<feature type="region of interest" description="Disordered" evidence="9">
    <location>
        <begin position="835"/>
        <end position="884"/>
    </location>
</feature>
<keyword evidence="7" id="KW-0862">Zinc</keyword>
<dbReference type="SUPFAM" id="SSF57889">
    <property type="entry name" value="Cysteine-rich domain"/>
    <property type="match status" value="1"/>
</dbReference>
<dbReference type="Gene3D" id="1.20.900.10">
    <property type="entry name" value="Dbl homology (DH) domain"/>
    <property type="match status" value="1"/>
</dbReference>
<dbReference type="Gene3D" id="3.30.60.20">
    <property type="match status" value="1"/>
</dbReference>
<dbReference type="Pfam" id="PF00130">
    <property type="entry name" value="C1_1"/>
    <property type="match status" value="1"/>
</dbReference>
<dbReference type="FunFam" id="1.20.900.10:FF:000004">
    <property type="entry name" value="Rho guanine nucleotide exchange factor 2"/>
    <property type="match status" value="1"/>
</dbReference>
<evidence type="ECO:0000256" key="1">
    <source>
        <dbReference type="ARBA" id="ARBA00004496"/>
    </source>
</evidence>